<evidence type="ECO:0000313" key="1">
    <source>
        <dbReference type="Ensembl" id="ENSEASP00005003835.2"/>
    </source>
</evidence>
<reference evidence="1 2" key="1">
    <citation type="journal article" date="2020" name="Nat. Commun.">
        <title>Donkey genomes provide new insights into domestication and selection for coat color.</title>
        <authorList>
            <person name="Wang"/>
            <person name="C."/>
            <person name="Li"/>
            <person name="H."/>
            <person name="Guo"/>
            <person name="Y."/>
            <person name="Huang"/>
            <person name="J."/>
            <person name="Sun"/>
            <person name="Y."/>
            <person name="Min"/>
            <person name="J."/>
            <person name="Wang"/>
            <person name="J."/>
            <person name="Fang"/>
            <person name="X."/>
            <person name="Zhao"/>
            <person name="Z."/>
            <person name="Wang"/>
            <person name="S."/>
            <person name="Zhang"/>
            <person name="Y."/>
            <person name="Liu"/>
            <person name="Q."/>
            <person name="Jiang"/>
            <person name="Q."/>
            <person name="Wang"/>
            <person name="X."/>
            <person name="Guo"/>
            <person name="Y."/>
            <person name="Yang"/>
            <person name="C."/>
            <person name="Wang"/>
            <person name="Y."/>
            <person name="Tian"/>
            <person name="F."/>
            <person name="Zhuang"/>
            <person name="G."/>
            <person name="Fan"/>
            <person name="Y."/>
            <person name="Gao"/>
            <person name="Q."/>
            <person name="Li"/>
            <person name="Y."/>
            <person name="Ju"/>
            <person name="Z."/>
            <person name="Li"/>
            <person name="J."/>
            <person name="Li"/>
            <person name="R."/>
            <person name="Hou"/>
            <person name="M."/>
            <person name="Yang"/>
            <person name="G."/>
            <person name="Liu"/>
            <person name="G."/>
            <person name="Liu"/>
            <person name="W."/>
            <person name="Guo"/>
            <person name="J."/>
            <person name="Pan"/>
            <person name="S."/>
            <person name="Fan"/>
            <person name="G."/>
            <person name="Zhang"/>
            <person name="W."/>
            <person name="Zhang"/>
            <person name="R."/>
            <person name="Yu"/>
            <person name="J."/>
            <person name="Zhang"/>
            <person name="X."/>
            <person name="Yin"/>
            <person name="Q."/>
            <person name="Ji"/>
            <person name="C."/>
            <person name="Jin"/>
            <person name="Y."/>
            <person name="Yue"/>
            <person name="G."/>
            <person name="Liu"/>
            <person name="M."/>
            <person name="Xu"/>
            <person name="J."/>
            <person name="Liu"/>
            <person name="S."/>
            <person name="Jordana"/>
            <person name="J."/>
            <person name="Noce"/>
            <person name="A."/>
            <person name="Amills"/>
            <person name="M."/>
            <person name="Wu"/>
            <person name="D.D."/>
            <person name="Li"/>
            <person name="S."/>
            <person name="Zhou"/>
            <person name="X. and Zhong"/>
            <person name="J."/>
        </authorList>
    </citation>
    <scope>NUCLEOTIDE SEQUENCE [LARGE SCALE GENOMIC DNA]</scope>
</reference>
<proteinExistence type="predicted"/>
<dbReference type="PANTHER" id="PTHR48424:SF2">
    <property type="entry name" value="DYNEIN LIGHT CHAIN"/>
    <property type="match status" value="1"/>
</dbReference>
<reference evidence="1" key="2">
    <citation type="submission" date="2025-08" db="UniProtKB">
        <authorList>
            <consortium name="Ensembl"/>
        </authorList>
    </citation>
    <scope>IDENTIFICATION</scope>
</reference>
<accession>A0A8C4KZJ7</accession>
<evidence type="ECO:0008006" key="3">
    <source>
        <dbReference type="Google" id="ProtNLM"/>
    </source>
</evidence>
<keyword evidence="2" id="KW-1185">Reference proteome</keyword>
<dbReference type="Proteomes" id="UP000694387">
    <property type="component" value="Chromosome 13"/>
</dbReference>
<dbReference type="Ensembl" id="ENSEAST00005004211.2">
    <property type="protein sequence ID" value="ENSEASP00005003835.2"/>
    <property type="gene ID" value="ENSEASG00005002914.2"/>
</dbReference>
<dbReference type="GeneTree" id="ENSGT00960000188608"/>
<dbReference type="AlphaFoldDB" id="A0A8C4KZJ7"/>
<protein>
    <recommendedName>
        <fullName evidence="3">Dynein light chain</fullName>
    </recommendedName>
</protein>
<organism evidence="1 2">
    <name type="scientific">Equus asinus</name>
    <name type="common">Donkey</name>
    <name type="synonym">Equus africanus asinus</name>
    <dbReference type="NCBI Taxonomy" id="9793"/>
    <lineage>
        <taxon>Eukaryota</taxon>
        <taxon>Metazoa</taxon>
        <taxon>Chordata</taxon>
        <taxon>Craniata</taxon>
        <taxon>Vertebrata</taxon>
        <taxon>Euteleostomi</taxon>
        <taxon>Mammalia</taxon>
        <taxon>Eutheria</taxon>
        <taxon>Laurasiatheria</taxon>
        <taxon>Perissodactyla</taxon>
        <taxon>Equidae</taxon>
        <taxon>Equus</taxon>
    </lineage>
</organism>
<name>A0A8C4KZJ7_EQUAS</name>
<dbReference type="PANTHER" id="PTHR48424">
    <property type="entry name" value="DYNEIN LIGHT CHAIN-RELATED"/>
    <property type="match status" value="1"/>
</dbReference>
<reference evidence="1" key="3">
    <citation type="submission" date="2025-09" db="UniProtKB">
        <authorList>
            <consortium name="Ensembl"/>
        </authorList>
    </citation>
    <scope>IDENTIFICATION</scope>
</reference>
<evidence type="ECO:0000313" key="2">
    <source>
        <dbReference type="Proteomes" id="UP000694387"/>
    </source>
</evidence>
<sequence length="104" mass="11493">TLLTKTEDCNLTQVKIDEVLCLVCNIAAKISAHDTMPATALLAHLLDIGSNVLLYVVLLHSLRGAVNSILLHVLRHVCILDHCLPVRHRDTAEEAERTAEYSWG</sequence>